<accession>A0AA37PFP1</accession>
<dbReference type="RefSeq" id="XP_049133790.1">
    <property type="nucleotide sequence ID" value="XM_049277833.1"/>
</dbReference>
<dbReference type="PANTHER" id="PTHR40616">
    <property type="entry name" value="LINALOOL DEHYDRATASE_ISOMERASE DOMAIN-CONTAINING PROTEIN"/>
    <property type="match status" value="1"/>
</dbReference>
<proteinExistence type="predicted"/>
<evidence type="ECO:0000256" key="2">
    <source>
        <dbReference type="SAM" id="SignalP"/>
    </source>
</evidence>
<name>A0AA37PFP1_9PEZI</name>
<comment type="caution">
    <text evidence="3">The sequence shown here is derived from an EMBL/GenBank/DDBJ whole genome shotgun (WGS) entry which is preliminary data.</text>
</comment>
<evidence type="ECO:0000313" key="3">
    <source>
        <dbReference type="EMBL" id="GKT51440.1"/>
    </source>
</evidence>
<feature type="region of interest" description="Disordered" evidence="1">
    <location>
        <begin position="109"/>
        <end position="131"/>
    </location>
</feature>
<feature type="chain" id="PRO_5041384768" evidence="2">
    <location>
        <begin position="22"/>
        <end position="549"/>
    </location>
</feature>
<dbReference type="Proteomes" id="UP001055115">
    <property type="component" value="Unassembled WGS sequence"/>
</dbReference>
<evidence type="ECO:0000256" key="1">
    <source>
        <dbReference type="SAM" id="MobiDB-lite"/>
    </source>
</evidence>
<keyword evidence="2" id="KW-0732">Signal</keyword>
<keyword evidence="4" id="KW-1185">Reference proteome</keyword>
<dbReference type="AlphaFoldDB" id="A0AA37PFP1"/>
<gene>
    <name evidence="3" type="ORF">ColSpa_11621</name>
</gene>
<evidence type="ECO:0000313" key="4">
    <source>
        <dbReference type="Proteomes" id="UP001055115"/>
    </source>
</evidence>
<feature type="signal peptide" evidence="2">
    <location>
        <begin position="1"/>
        <end position="21"/>
    </location>
</feature>
<organism evidence="3 4">
    <name type="scientific">Colletotrichum spaethianum</name>
    <dbReference type="NCBI Taxonomy" id="700344"/>
    <lineage>
        <taxon>Eukaryota</taxon>
        <taxon>Fungi</taxon>
        <taxon>Dikarya</taxon>
        <taxon>Ascomycota</taxon>
        <taxon>Pezizomycotina</taxon>
        <taxon>Sordariomycetes</taxon>
        <taxon>Hypocreomycetidae</taxon>
        <taxon>Glomerellales</taxon>
        <taxon>Glomerellaceae</taxon>
        <taxon>Colletotrichum</taxon>
        <taxon>Colletotrichum spaethianum species complex</taxon>
    </lineage>
</organism>
<sequence length="549" mass="61413">MYSGIKMLAASLALLLPFVATSPRPTPSYASTLPIHAQSMFTESMEFMDYFYDQPYGYLYEVTGNMGGRHETRSSVWYAIGLLARNEGDDVSEAEKIITKVIESQFKDPDNEWFGDYQQEPEEPEVGSPVYSDSAWDPNWRGFIGTAFILGIEEFGHLLSPEVTDLLLESLRNNTIGDTYRNDIIELDNFHPGYSNPWIMRCFVSSWTGNRLNDSNMTISGEQYAKQLLDLFDENNQTLSEFNSGTYYGVSLWALVLCSKYLPKDAILGQRAPDVVAHVWRSIAELWHPHLLNLAGPWDRTYGYDMQKYVALVAFPIWGAVGKSYSSIKQRPGVIAHHDDFEMAPLHAIVAETHNSLIPEDVKAALQVFKGEHTYNASIRYPPYDIENRNVTAWLANNISIGAQSWYINSSVPGGKMGNMKSYAPGVIQWRLHTNEIGWILPQVVNNHTVVEASPGTLTVTYPEGNNASSFSFIVSQFAEKPTVTSLDDIQGLSVNVSGTVNASYEISFGGSYGGAHSVLNTFEYWNFTWTMPQDSSEVPAISLHVSLE</sequence>
<dbReference type="GeneID" id="73332423"/>
<dbReference type="EMBL" id="BQXU01000048">
    <property type="protein sequence ID" value="GKT51440.1"/>
    <property type="molecule type" value="Genomic_DNA"/>
</dbReference>
<dbReference type="PANTHER" id="PTHR40616:SF1">
    <property type="entry name" value="LINALOOL DEHYDRATASE_ISOMERASE DOMAIN-CONTAINING PROTEIN"/>
    <property type="match status" value="1"/>
</dbReference>
<protein>
    <submittedName>
        <fullName evidence="3">Uncharacterized protein</fullName>
    </submittedName>
</protein>
<reference evidence="3 4" key="1">
    <citation type="submission" date="2022-03" db="EMBL/GenBank/DDBJ databases">
        <title>Genome data of Colletotrichum spp.</title>
        <authorList>
            <person name="Utami Y.D."/>
            <person name="Hiruma K."/>
        </authorList>
    </citation>
    <scope>NUCLEOTIDE SEQUENCE [LARGE SCALE GENOMIC DNA]</scope>
    <source>
        <strain evidence="3 4">MAFF 239500</strain>
    </source>
</reference>